<keyword evidence="5" id="KW-1185">Reference proteome</keyword>
<evidence type="ECO:0000259" key="2">
    <source>
        <dbReference type="Pfam" id="PF00534"/>
    </source>
</evidence>
<proteinExistence type="predicted"/>
<comment type="caution">
    <text evidence="4">The sequence shown here is derived from an EMBL/GenBank/DDBJ whole genome shotgun (WGS) entry which is preliminary data.</text>
</comment>
<dbReference type="EC" id="2.4.-.-" evidence="4"/>
<dbReference type="InterPro" id="IPR001296">
    <property type="entry name" value="Glyco_trans_1"/>
</dbReference>
<keyword evidence="4" id="KW-0808">Transferase</keyword>
<evidence type="ECO:0000313" key="4">
    <source>
        <dbReference type="EMBL" id="MBZ2166165.1"/>
    </source>
</evidence>
<dbReference type="PANTHER" id="PTHR45947">
    <property type="entry name" value="SULFOQUINOVOSYL TRANSFERASE SQD2"/>
    <property type="match status" value="1"/>
</dbReference>
<dbReference type="Proteomes" id="UP000825933">
    <property type="component" value="Unassembled WGS sequence"/>
</dbReference>
<dbReference type="EMBL" id="JAIOUQ010000009">
    <property type="protein sequence ID" value="MBZ2166165.1"/>
    <property type="molecule type" value="Genomic_DNA"/>
</dbReference>
<organism evidence="4 5">
    <name type="scientific">Methanobacterium spitsbergense</name>
    <dbReference type="NCBI Taxonomy" id="2874285"/>
    <lineage>
        <taxon>Archaea</taxon>
        <taxon>Methanobacteriati</taxon>
        <taxon>Methanobacteriota</taxon>
        <taxon>Methanomada group</taxon>
        <taxon>Methanobacteria</taxon>
        <taxon>Methanobacteriales</taxon>
        <taxon>Methanobacteriaceae</taxon>
        <taxon>Methanobacterium</taxon>
    </lineage>
</organism>
<dbReference type="PANTHER" id="PTHR45947:SF3">
    <property type="entry name" value="SULFOQUINOVOSYL TRANSFERASE SQD2"/>
    <property type="match status" value="1"/>
</dbReference>
<dbReference type="Pfam" id="PF13439">
    <property type="entry name" value="Glyco_transf_4"/>
    <property type="match status" value="1"/>
</dbReference>
<gene>
    <name evidence="4" type="ORF">K8N75_08955</name>
</gene>
<accession>A0A8T5V3C6</accession>
<dbReference type="RefSeq" id="WP_223791729.1">
    <property type="nucleotide sequence ID" value="NZ_JAIOUQ010000009.1"/>
</dbReference>
<dbReference type="SUPFAM" id="SSF53756">
    <property type="entry name" value="UDP-Glycosyltransferase/glycogen phosphorylase"/>
    <property type="match status" value="1"/>
</dbReference>
<keyword evidence="1" id="KW-0812">Transmembrane</keyword>
<feature type="domain" description="Glycosyltransferase subfamily 4-like N-terminal" evidence="3">
    <location>
        <begin position="23"/>
        <end position="193"/>
    </location>
</feature>
<dbReference type="AlphaFoldDB" id="A0A8T5V3C6"/>
<dbReference type="GO" id="GO:0016757">
    <property type="term" value="F:glycosyltransferase activity"/>
    <property type="evidence" value="ECO:0007669"/>
    <property type="project" value="UniProtKB-KW"/>
</dbReference>
<protein>
    <submittedName>
        <fullName evidence="4">Glycosyltransferase</fullName>
        <ecNumber evidence="4">2.4.-.-</ecNumber>
    </submittedName>
</protein>
<dbReference type="InterPro" id="IPR028098">
    <property type="entry name" value="Glyco_trans_4-like_N"/>
</dbReference>
<keyword evidence="1" id="KW-1133">Transmembrane helix</keyword>
<evidence type="ECO:0000259" key="3">
    <source>
        <dbReference type="Pfam" id="PF13439"/>
    </source>
</evidence>
<evidence type="ECO:0000313" key="5">
    <source>
        <dbReference type="Proteomes" id="UP000825933"/>
    </source>
</evidence>
<keyword evidence="4" id="KW-0328">Glycosyltransferase</keyword>
<feature type="domain" description="Glycosyl transferase family 1" evidence="2">
    <location>
        <begin position="202"/>
        <end position="367"/>
    </location>
</feature>
<name>A0A8T5V3C6_9EURY</name>
<dbReference type="InterPro" id="IPR050194">
    <property type="entry name" value="Glycosyltransferase_grp1"/>
</dbReference>
<reference evidence="5" key="1">
    <citation type="journal article" date="2022" name="Microbiol. Resour. Announc.">
        <title>Draft Genome Sequence of a Methanogenic Archaeon from West Spitsbergen Permafrost.</title>
        <authorList>
            <person name="Trubitsyn V."/>
            <person name="Rivkina E."/>
            <person name="Shcherbakova V."/>
        </authorList>
    </citation>
    <scope>NUCLEOTIDE SEQUENCE [LARGE SCALE GENOMIC DNA]</scope>
    <source>
        <strain evidence="5">VT</strain>
    </source>
</reference>
<sequence>MKICIVPTMFPKYKGDYYGSFVFDDAKELAKKGFEVHVVTQHNKGIPYEENMGGVHIHRFKWLEPGEFKALLHFKGFIDNLRLTTYLISLFFYLIWIVRKYNIDIIHAHSVIPTGFIGVIVSKIVRKPVFITVHGMDITNFENRPFYKRLITFSLINSIKTIAVSEYIAKKMISLGSNQENLIILRNAIDTNRFKPLRNSNLRKYYNINDKDVLILFVGYLDIFKGILELLEAFFELNEYNKNLKLMMVGNGPKENILKMKVLDQDLENSVIFTGKIPPVDIHNYYQSADIFVLPSYTDSGGPPLVIMEAMACGLPIIGTNIGGIPEGIEDGMNGFIIPPGNVDEMIKKLNILLKDESLRKKFGNSSLKKIYENSMIQEKKIDELINLYQEQIKNH</sequence>
<keyword evidence="1" id="KW-0472">Membrane</keyword>
<dbReference type="Pfam" id="PF00534">
    <property type="entry name" value="Glycos_transf_1"/>
    <property type="match status" value="1"/>
</dbReference>
<dbReference type="Gene3D" id="3.40.50.2000">
    <property type="entry name" value="Glycogen Phosphorylase B"/>
    <property type="match status" value="2"/>
</dbReference>
<evidence type="ECO:0000256" key="1">
    <source>
        <dbReference type="SAM" id="Phobius"/>
    </source>
</evidence>
<feature type="transmembrane region" description="Helical" evidence="1">
    <location>
        <begin position="81"/>
        <end position="99"/>
    </location>
</feature>